<accession>A0A381SHD8</accession>
<protein>
    <submittedName>
        <fullName evidence="1">Uncharacterized protein</fullName>
    </submittedName>
</protein>
<dbReference type="EMBL" id="UINC01002821">
    <property type="protein sequence ID" value="SVA00623.1"/>
    <property type="molecule type" value="Genomic_DNA"/>
</dbReference>
<gene>
    <name evidence="1" type="ORF">METZ01_LOCUS53477</name>
</gene>
<proteinExistence type="predicted"/>
<reference evidence="1" key="1">
    <citation type="submission" date="2018-05" db="EMBL/GenBank/DDBJ databases">
        <authorList>
            <person name="Lanie J.A."/>
            <person name="Ng W.-L."/>
            <person name="Kazmierczak K.M."/>
            <person name="Andrzejewski T.M."/>
            <person name="Davidsen T.M."/>
            <person name="Wayne K.J."/>
            <person name="Tettelin H."/>
            <person name="Glass J.I."/>
            <person name="Rusch D."/>
            <person name="Podicherti R."/>
            <person name="Tsui H.-C.T."/>
            <person name="Winkler M.E."/>
        </authorList>
    </citation>
    <scope>NUCLEOTIDE SEQUENCE</scope>
</reference>
<sequence>MKELNRTCITLLNIAKGRIIVWNLFWMLTYLTANNGSVFI</sequence>
<evidence type="ECO:0000313" key="1">
    <source>
        <dbReference type="EMBL" id="SVA00623.1"/>
    </source>
</evidence>
<organism evidence="1">
    <name type="scientific">marine metagenome</name>
    <dbReference type="NCBI Taxonomy" id="408172"/>
    <lineage>
        <taxon>unclassified sequences</taxon>
        <taxon>metagenomes</taxon>
        <taxon>ecological metagenomes</taxon>
    </lineage>
</organism>
<dbReference type="AlphaFoldDB" id="A0A381SHD8"/>
<name>A0A381SHD8_9ZZZZ</name>